<evidence type="ECO:0000313" key="4">
    <source>
        <dbReference type="EMBL" id="MBB4773287.1"/>
    </source>
</evidence>
<sequence length="164" mass="18043">MTNPSDPGHPQHPPAPGPPGGPYGPPPRQHPQIPQPGAVPGPRPPGPAYGPQDQQQGWTPPPRDPAGKGILGALFDMNFDHMITVRLVKLIYVISLVPITLLALLMVGYGLDWLARDATFFGLLLLVTAPFLWLFQMLAVRVLMEFVINQFKISEYLRVIKDKD</sequence>
<keyword evidence="2" id="KW-1133">Transmembrane helix</keyword>
<evidence type="ECO:0000313" key="6">
    <source>
        <dbReference type="Proteomes" id="UP001501427"/>
    </source>
</evidence>
<reference evidence="3" key="4">
    <citation type="submission" date="2023-12" db="EMBL/GenBank/DDBJ databases">
        <authorList>
            <person name="Sun Q."/>
            <person name="Inoue M."/>
        </authorList>
    </citation>
    <scope>NUCLEOTIDE SEQUENCE</scope>
    <source>
        <strain evidence="3">JCM 10667</strain>
    </source>
</reference>
<reference evidence="4 5" key="3">
    <citation type="submission" date="2020-08" db="EMBL/GenBank/DDBJ databases">
        <title>Sequencing the genomes of 1000 actinobacteria strains.</title>
        <authorList>
            <person name="Klenk H.-P."/>
        </authorList>
    </citation>
    <scope>NUCLEOTIDE SEQUENCE [LARGE SCALE GENOMIC DNA]</scope>
    <source>
        <strain evidence="4 5">DSM 44772</strain>
    </source>
</reference>
<evidence type="ECO:0000313" key="5">
    <source>
        <dbReference type="Proteomes" id="UP000549343"/>
    </source>
</evidence>
<dbReference type="EMBL" id="JACHMV010000001">
    <property type="protein sequence ID" value="MBB4773287.1"/>
    <property type="molecule type" value="Genomic_DNA"/>
</dbReference>
<evidence type="ECO:0000256" key="2">
    <source>
        <dbReference type="SAM" id="Phobius"/>
    </source>
</evidence>
<dbReference type="RefSeq" id="WP_184881291.1">
    <property type="nucleotide sequence ID" value="NZ_BAAAHD010000027.1"/>
</dbReference>
<gene>
    <name evidence="4" type="ORF">F4557_001705</name>
    <name evidence="3" type="ORF">GCM10009546_35890</name>
</gene>
<keyword evidence="2" id="KW-0472">Membrane</keyword>
<protein>
    <submittedName>
        <fullName evidence="4">Putative membrane protein</fullName>
    </submittedName>
</protein>
<organism evidence="4 5">
    <name type="scientific">Actinomadura livida</name>
    <dbReference type="NCBI Taxonomy" id="79909"/>
    <lineage>
        <taxon>Bacteria</taxon>
        <taxon>Bacillati</taxon>
        <taxon>Actinomycetota</taxon>
        <taxon>Actinomycetes</taxon>
        <taxon>Streptosporangiales</taxon>
        <taxon>Thermomonosporaceae</taxon>
        <taxon>Actinomadura</taxon>
    </lineage>
</organism>
<dbReference type="Proteomes" id="UP000549343">
    <property type="component" value="Unassembled WGS sequence"/>
</dbReference>
<evidence type="ECO:0000313" key="3">
    <source>
        <dbReference type="EMBL" id="GAA0569871.1"/>
    </source>
</evidence>
<name>A0A7W7MWX0_9ACTN</name>
<keyword evidence="2" id="KW-0812">Transmembrane</keyword>
<dbReference type="Pfam" id="PF14110">
    <property type="entry name" value="DUF4282"/>
    <property type="match status" value="1"/>
</dbReference>
<reference evidence="3" key="1">
    <citation type="journal article" date="2014" name="Int. J. Syst. Evol. Microbiol.">
        <title>Complete genome of a new Firmicutes species belonging to the dominant human colonic microbiota ('Ruminococcus bicirculans') reveals two chromosomes and a selective capacity to utilize plant glucans.</title>
        <authorList>
            <consortium name="NISC Comparative Sequencing Program"/>
            <person name="Wegmann U."/>
            <person name="Louis P."/>
            <person name="Goesmann A."/>
            <person name="Henrissat B."/>
            <person name="Duncan S.H."/>
            <person name="Flint H.J."/>
        </authorList>
    </citation>
    <scope>NUCLEOTIDE SEQUENCE</scope>
    <source>
        <strain evidence="3">JCM 10667</strain>
    </source>
</reference>
<evidence type="ECO:0000256" key="1">
    <source>
        <dbReference type="SAM" id="MobiDB-lite"/>
    </source>
</evidence>
<dbReference type="EMBL" id="BAAAHD010000027">
    <property type="protein sequence ID" value="GAA0569871.1"/>
    <property type="molecule type" value="Genomic_DNA"/>
</dbReference>
<comment type="caution">
    <text evidence="4">The sequence shown here is derived from an EMBL/GenBank/DDBJ whole genome shotgun (WGS) entry which is preliminary data.</text>
</comment>
<proteinExistence type="predicted"/>
<feature type="transmembrane region" description="Helical" evidence="2">
    <location>
        <begin position="90"/>
        <end position="111"/>
    </location>
</feature>
<feature type="compositionally biased region" description="Pro residues" evidence="1">
    <location>
        <begin position="10"/>
        <end position="48"/>
    </location>
</feature>
<dbReference type="AlphaFoldDB" id="A0A7W7MWX0"/>
<keyword evidence="6" id="KW-1185">Reference proteome</keyword>
<accession>A0A7W7MWX0</accession>
<dbReference type="InterPro" id="IPR025557">
    <property type="entry name" value="DUF4282"/>
</dbReference>
<dbReference type="Proteomes" id="UP001501427">
    <property type="component" value="Unassembled WGS sequence"/>
</dbReference>
<feature type="transmembrane region" description="Helical" evidence="2">
    <location>
        <begin position="123"/>
        <end position="144"/>
    </location>
</feature>
<reference evidence="6" key="2">
    <citation type="journal article" date="2019" name="Int. J. Syst. Evol. Microbiol.">
        <title>The Global Catalogue of Microorganisms (GCM) 10K type strain sequencing project: providing services to taxonomists for standard genome sequencing and annotation.</title>
        <authorList>
            <consortium name="The Broad Institute Genomics Platform"/>
            <consortium name="The Broad Institute Genome Sequencing Center for Infectious Disease"/>
            <person name="Wu L."/>
            <person name="Ma J."/>
        </authorList>
    </citation>
    <scope>NUCLEOTIDE SEQUENCE [LARGE SCALE GENOMIC DNA]</scope>
    <source>
        <strain evidence="6">JCM 10667</strain>
    </source>
</reference>
<feature type="region of interest" description="Disordered" evidence="1">
    <location>
        <begin position="1"/>
        <end position="64"/>
    </location>
</feature>